<dbReference type="GO" id="GO:0016780">
    <property type="term" value="F:phosphotransferase activity, for other substituted phosphate groups"/>
    <property type="evidence" value="ECO:0007669"/>
    <property type="project" value="InterPro"/>
</dbReference>
<evidence type="ECO:0000313" key="5">
    <source>
        <dbReference type="Proteomes" id="UP000664132"/>
    </source>
</evidence>
<dbReference type="OrthoDB" id="10251079at2759"/>
<dbReference type="GO" id="GO:0008654">
    <property type="term" value="P:phospholipid biosynthetic process"/>
    <property type="evidence" value="ECO:0007669"/>
    <property type="project" value="InterPro"/>
</dbReference>
<organism evidence="4 5">
    <name type="scientific">Cadophora malorum</name>
    <dbReference type="NCBI Taxonomy" id="108018"/>
    <lineage>
        <taxon>Eukaryota</taxon>
        <taxon>Fungi</taxon>
        <taxon>Dikarya</taxon>
        <taxon>Ascomycota</taxon>
        <taxon>Pezizomycotina</taxon>
        <taxon>Leotiomycetes</taxon>
        <taxon>Helotiales</taxon>
        <taxon>Ploettnerulaceae</taxon>
        <taxon>Cadophora</taxon>
    </lineage>
</organism>
<dbReference type="GO" id="GO:0016020">
    <property type="term" value="C:membrane"/>
    <property type="evidence" value="ECO:0007669"/>
    <property type="project" value="InterPro"/>
</dbReference>
<dbReference type="AlphaFoldDB" id="A0A8H7TG96"/>
<accession>A0A8H7TG96</accession>
<gene>
    <name evidence="4" type="ORF">IFR04_005738</name>
</gene>
<dbReference type="Gene3D" id="1.20.120.1760">
    <property type="match status" value="1"/>
</dbReference>
<sequence>MYDNYLRHVKDWSGTPLCRILPTAITPNQVTLAAFISGLLAVGTAAHPTSSSTHWPLLFWLSNRFLDGADGTLARMRGTASALGGFLDLLGDFIIYSLIPIMLAYGQEATGYDVDWRAVALLEATFHINNFVLFYISAVVAAKPDDELTSVSMRPALIEGLESGLLFTAMFVSPQHLMTLCWMMSGAVVVGIGQRLYFIIPSLKGLDHRVRNRKRQDRFNLKL</sequence>
<evidence type="ECO:0008006" key="6">
    <source>
        <dbReference type="Google" id="ProtNLM"/>
    </source>
</evidence>
<dbReference type="InterPro" id="IPR043130">
    <property type="entry name" value="CDP-OH_PTrfase_TM_dom"/>
</dbReference>
<dbReference type="Proteomes" id="UP000664132">
    <property type="component" value="Unassembled WGS sequence"/>
</dbReference>
<evidence type="ECO:0000256" key="1">
    <source>
        <dbReference type="ARBA" id="ARBA00022679"/>
    </source>
</evidence>
<feature type="transmembrane region" description="Helical" evidence="3">
    <location>
        <begin position="118"/>
        <end position="141"/>
    </location>
</feature>
<evidence type="ECO:0000313" key="4">
    <source>
        <dbReference type="EMBL" id="KAG4421095.1"/>
    </source>
</evidence>
<proteinExistence type="inferred from homology"/>
<name>A0A8H7TG96_9HELO</name>
<dbReference type="EMBL" id="JAFJYH010000071">
    <property type="protein sequence ID" value="KAG4421095.1"/>
    <property type="molecule type" value="Genomic_DNA"/>
</dbReference>
<dbReference type="InterPro" id="IPR000462">
    <property type="entry name" value="CDP-OH_P_trans"/>
</dbReference>
<dbReference type="PROSITE" id="PS00379">
    <property type="entry name" value="CDP_ALCOHOL_P_TRANSF"/>
    <property type="match status" value="1"/>
</dbReference>
<comment type="similarity">
    <text evidence="2">Belongs to the CDP-alcohol phosphatidyltransferase class-I family.</text>
</comment>
<comment type="caution">
    <text evidence="4">The sequence shown here is derived from an EMBL/GenBank/DDBJ whole genome shotgun (WGS) entry which is preliminary data.</text>
</comment>
<dbReference type="Pfam" id="PF01066">
    <property type="entry name" value="CDP-OH_P_transf"/>
    <property type="match status" value="1"/>
</dbReference>
<keyword evidence="3" id="KW-1133">Transmembrane helix</keyword>
<protein>
    <recommendedName>
        <fullName evidence="6">CDP-alcohol phosphatidyltransferase</fullName>
    </recommendedName>
</protein>
<keyword evidence="3" id="KW-0812">Transmembrane</keyword>
<evidence type="ECO:0000256" key="2">
    <source>
        <dbReference type="RuleBase" id="RU003750"/>
    </source>
</evidence>
<evidence type="ECO:0000256" key="3">
    <source>
        <dbReference type="SAM" id="Phobius"/>
    </source>
</evidence>
<feature type="transmembrane region" description="Helical" evidence="3">
    <location>
        <begin position="177"/>
        <end position="200"/>
    </location>
</feature>
<keyword evidence="1 2" id="KW-0808">Transferase</keyword>
<feature type="transmembrane region" description="Helical" evidence="3">
    <location>
        <begin position="85"/>
        <end position="106"/>
    </location>
</feature>
<keyword evidence="5" id="KW-1185">Reference proteome</keyword>
<keyword evidence="3" id="KW-0472">Membrane</keyword>
<dbReference type="InterPro" id="IPR048254">
    <property type="entry name" value="CDP_ALCOHOL_P_TRANSF_CS"/>
</dbReference>
<reference evidence="4" key="1">
    <citation type="submission" date="2021-02" db="EMBL/GenBank/DDBJ databases">
        <title>Genome sequence Cadophora malorum strain M34.</title>
        <authorList>
            <person name="Stefanovic E."/>
            <person name="Vu D."/>
            <person name="Scully C."/>
            <person name="Dijksterhuis J."/>
            <person name="Roader J."/>
            <person name="Houbraken J."/>
        </authorList>
    </citation>
    <scope>NUCLEOTIDE SEQUENCE</scope>
    <source>
        <strain evidence="4">M34</strain>
    </source>
</reference>